<sequence length="115" mass="12201">MKFSAIISGLAISAFQVAHATPVAADSLAESVDQSNTLEARDTSCCVQFKNGKNTINTPVPMPNGVGPDYLLNVVGDCTVVINRRKTCAEWKPNPLPGCDYLKPFTMRVGPGSAC</sequence>
<protein>
    <submittedName>
        <fullName evidence="2">Uncharacterized protein</fullName>
    </submittedName>
</protein>
<evidence type="ECO:0000256" key="1">
    <source>
        <dbReference type="SAM" id="SignalP"/>
    </source>
</evidence>
<evidence type="ECO:0000313" key="3">
    <source>
        <dbReference type="Proteomes" id="UP000016801"/>
    </source>
</evidence>
<comment type="caution">
    <text evidence="2">The sequence shown here is derived from an EMBL/GenBank/DDBJ whole genome shotgun (WGS) entry which is preliminary data.</text>
</comment>
<dbReference type="OrthoDB" id="4943643at2759"/>
<dbReference type="AlphaFoldDB" id="M1WGS9"/>
<dbReference type="PhylomeDB" id="M1WGS9"/>
<accession>M1WGS9</accession>
<proteinExistence type="predicted"/>
<dbReference type="HOGENOM" id="CLU_2084616_0_0_1"/>
<gene>
    <name evidence="2" type="ORF">CPUR_08767</name>
</gene>
<dbReference type="Proteomes" id="UP000016801">
    <property type="component" value="Unassembled WGS sequence"/>
</dbReference>
<keyword evidence="1" id="KW-0732">Signal</keyword>
<keyword evidence="3" id="KW-1185">Reference proteome</keyword>
<reference evidence="2 3" key="1">
    <citation type="journal article" date="2013" name="PLoS Genet.">
        <title>Plant-symbiotic fungi as chemical engineers: Multi-genome analysis of the Clavicipitaceae reveals dynamics of alkaloid loci.</title>
        <authorList>
            <person name="Schardl C.L."/>
            <person name="Young C.A."/>
            <person name="Hesse U."/>
            <person name="Amyotte S.G."/>
            <person name="Andreeva K."/>
            <person name="Calie P.J."/>
            <person name="Fleetwood D.J."/>
            <person name="Haws D.C."/>
            <person name="Moore N."/>
            <person name="Oeser B."/>
            <person name="Panaccione D.G."/>
            <person name="Schweri K.K."/>
            <person name="Voisey C.R."/>
            <person name="Farman M.L."/>
            <person name="Jaromczyk J.W."/>
            <person name="Roe B.A."/>
            <person name="O'Sullivan D.M."/>
            <person name="Scott B."/>
            <person name="Tudzynski P."/>
            <person name="An Z."/>
            <person name="Arnaoudova E.G."/>
            <person name="Bullock C.T."/>
            <person name="Charlton N.D."/>
            <person name="Chen L."/>
            <person name="Cox M."/>
            <person name="Dinkins R.D."/>
            <person name="Florea S."/>
            <person name="Glenn A.E."/>
            <person name="Gordon A."/>
            <person name="Gueldener U."/>
            <person name="Harris D.R."/>
            <person name="Hollin W."/>
            <person name="Jaromczyk J."/>
            <person name="Johnson R.D."/>
            <person name="Khan A.K."/>
            <person name="Leistner E."/>
            <person name="Leuchtmann A."/>
            <person name="Li C."/>
            <person name="Liu J."/>
            <person name="Liu J."/>
            <person name="Liu M."/>
            <person name="Mace W."/>
            <person name="Machado C."/>
            <person name="Nagabhyru P."/>
            <person name="Pan J."/>
            <person name="Schmid J."/>
            <person name="Sugawara K."/>
            <person name="Steiner U."/>
            <person name="Takach J.E."/>
            <person name="Tanaka E."/>
            <person name="Webb J.S."/>
            <person name="Wilson E.V."/>
            <person name="Wiseman J.L."/>
            <person name="Yoshida R."/>
            <person name="Zeng Z."/>
        </authorList>
    </citation>
    <scope>NUCLEOTIDE SEQUENCE [LARGE SCALE GENOMIC DNA]</scope>
    <source>
        <strain evidence="2 3">20.1</strain>
    </source>
</reference>
<dbReference type="VEuPathDB" id="FungiDB:CPUR_08767"/>
<evidence type="ECO:0000313" key="2">
    <source>
        <dbReference type="EMBL" id="CCE34828.1"/>
    </source>
</evidence>
<feature type="chain" id="PRO_5004018723" evidence="1">
    <location>
        <begin position="21"/>
        <end position="115"/>
    </location>
</feature>
<feature type="signal peptide" evidence="1">
    <location>
        <begin position="1"/>
        <end position="20"/>
    </location>
</feature>
<name>M1WGS9_CLAP2</name>
<dbReference type="EMBL" id="CAGA01000125">
    <property type="protein sequence ID" value="CCE34828.1"/>
    <property type="molecule type" value="Genomic_DNA"/>
</dbReference>
<organism evidence="2 3">
    <name type="scientific">Claviceps purpurea (strain 20.1)</name>
    <name type="common">Ergot fungus</name>
    <name type="synonym">Sphacelia segetum</name>
    <dbReference type="NCBI Taxonomy" id="1111077"/>
    <lineage>
        <taxon>Eukaryota</taxon>
        <taxon>Fungi</taxon>
        <taxon>Dikarya</taxon>
        <taxon>Ascomycota</taxon>
        <taxon>Pezizomycotina</taxon>
        <taxon>Sordariomycetes</taxon>
        <taxon>Hypocreomycetidae</taxon>
        <taxon>Hypocreales</taxon>
        <taxon>Clavicipitaceae</taxon>
        <taxon>Claviceps</taxon>
    </lineage>
</organism>